<dbReference type="AlphaFoldDB" id="A0A3Q9GNV5"/>
<dbReference type="RefSeq" id="WP_126920467.1">
    <property type="nucleotide sequence ID" value="NZ_CP033905.1"/>
</dbReference>
<accession>A0A3Q9GNV5</accession>
<name>A0A3Q9GNV5_9ACTO</name>
<protein>
    <submittedName>
        <fullName evidence="1">Uncharacterized protein</fullName>
    </submittedName>
</protein>
<proteinExistence type="predicted"/>
<organism evidence="1 2">
    <name type="scientific">Trueperella pyogenes</name>
    <dbReference type="NCBI Taxonomy" id="1661"/>
    <lineage>
        <taxon>Bacteria</taxon>
        <taxon>Bacillati</taxon>
        <taxon>Actinomycetota</taxon>
        <taxon>Actinomycetes</taxon>
        <taxon>Actinomycetales</taxon>
        <taxon>Actinomycetaceae</taxon>
        <taxon>Trueperella</taxon>
    </lineage>
</organism>
<evidence type="ECO:0000313" key="1">
    <source>
        <dbReference type="EMBL" id="AZR07732.1"/>
    </source>
</evidence>
<dbReference type="EMBL" id="CP033905">
    <property type="protein sequence ID" value="AZR07732.1"/>
    <property type="molecule type" value="Genomic_DNA"/>
</dbReference>
<sequence length="120" mass="13443">MTLLFSAAVIGTVGGGAYYFARGRKAAESREWVGESVKAWRSNELDGDRFEVRMQETHLDELFTTFDHDESNPYYTPEEIEEKVSKAVGSSIPHKILDFTELVVLRVVSLAKAAKVKIFG</sequence>
<gene>
    <name evidence="1" type="ORF">EBQ10_10860</name>
</gene>
<evidence type="ECO:0000313" key="2">
    <source>
        <dbReference type="Proteomes" id="UP000275951"/>
    </source>
</evidence>
<reference evidence="1 2" key="1">
    <citation type="submission" date="2018-11" db="EMBL/GenBank/DDBJ databases">
        <title>Multidrug-resistant genes are associated with an 42-kb island TGI1 carrying a complex class 1 integron in a Trueperella pyogenes.</title>
        <authorList>
            <person name="Dong W."/>
        </authorList>
    </citation>
    <scope>NUCLEOTIDE SEQUENCE [LARGE SCALE GENOMIC DNA]</scope>
    <source>
        <strain evidence="1 2">TP4</strain>
    </source>
</reference>
<dbReference type="Proteomes" id="UP000275951">
    <property type="component" value="Chromosome"/>
</dbReference>